<accession>A0A7S1FIM1</accession>
<reference evidence="2" key="1">
    <citation type="submission" date="2021-01" db="EMBL/GenBank/DDBJ databases">
        <authorList>
            <person name="Corre E."/>
            <person name="Pelletier E."/>
            <person name="Niang G."/>
            <person name="Scheremetjew M."/>
            <person name="Finn R."/>
            <person name="Kale V."/>
            <person name="Holt S."/>
            <person name="Cochrane G."/>
            <person name="Meng A."/>
            <person name="Brown T."/>
            <person name="Cohen L."/>
        </authorList>
    </citation>
    <scope>NUCLEOTIDE SEQUENCE</scope>
</reference>
<feature type="transmembrane region" description="Helical" evidence="1">
    <location>
        <begin position="130"/>
        <end position="151"/>
    </location>
</feature>
<keyword evidence="1" id="KW-0812">Transmembrane</keyword>
<proteinExistence type="predicted"/>
<name>A0A7S1FIM1_NOCSC</name>
<dbReference type="EMBL" id="HBFQ01060279">
    <property type="protein sequence ID" value="CAD8868314.1"/>
    <property type="molecule type" value="Transcribed_RNA"/>
</dbReference>
<gene>
    <name evidence="2" type="ORF">NSCI0253_LOCUS42670</name>
</gene>
<evidence type="ECO:0000313" key="2">
    <source>
        <dbReference type="EMBL" id="CAD8868314.1"/>
    </source>
</evidence>
<sequence length="157" mass="17513">MPSTNATRALEGCFISILVLFIVSVPYCFQEMPEQPLSFDSSNRLEALRTTMTVNGVPTHELQSWRRTTSCRKDIETLSPLMDDRCLDLEDKFSDSSVTHRLVPGAEDELDAKSEMQEEQEPCSNERISALSAVSFVIALVAGGIFSLDIFEAFPML</sequence>
<organism evidence="2">
    <name type="scientific">Noctiluca scintillans</name>
    <name type="common">Sea sparkle</name>
    <name type="synonym">Red tide dinoflagellate</name>
    <dbReference type="NCBI Taxonomy" id="2966"/>
    <lineage>
        <taxon>Eukaryota</taxon>
        <taxon>Sar</taxon>
        <taxon>Alveolata</taxon>
        <taxon>Dinophyceae</taxon>
        <taxon>Noctilucales</taxon>
        <taxon>Noctilucaceae</taxon>
        <taxon>Noctiluca</taxon>
    </lineage>
</organism>
<protein>
    <submittedName>
        <fullName evidence="2">Uncharacterized protein</fullName>
    </submittedName>
</protein>
<dbReference type="AlphaFoldDB" id="A0A7S1FIM1"/>
<evidence type="ECO:0000256" key="1">
    <source>
        <dbReference type="SAM" id="Phobius"/>
    </source>
</evidence>
<keyword evidence="1" id="KW-1133">Transmembrane helix</keyword>
<feature type="transmembrane region" description="Helical" evidence="1">
    <location>
        <begin position="6"/>
        <end position="29"/>
    </location>
</feature>
<keyword evidence="1" id="KW-0472">Membrane</keyword>